<sequence length="244" mass="29492">MDENKWEDFRVEIKRKIEALEIKKITDEASLNKAWHKLYIAIKHLADKHIKWLKIYNNYFRVKTKKASELYQGLVKINKLIRNLKELKSHPPFSYEEVTKRFNKKIGSLTTKLGLENIKIKEQDFWNKNFKQLVESMIELKKSIHVTTQIENNSEIREEISLAVERRQNNFQTNTKRIIDSILKRKRNRVTFDNIIKVDEVITDGKGIKEEVVMHFKNWTKYNPTNKEYWKLWEKEYDPVLQRL</sequence>
<dbReference type="AlphaFoldDB" id="A0A9N9DRC9"/>
<name>A0A9N9DRC9_9GLOM</name>
<dbReference type="EMBL" id="CAJVPI010002546">
    <property type="protein sequence ID" value="CAG8645353.1"/>
    <property type="molecule type" value="Genomic_DNA"/>
</dbReference>
<dbReference type="Proteomes" id="UP000789739">
    <property type="component" value="Unassembled WGS sequence"/>
</dbReference>
<keyword evidence="2" id="KW-1185">Reference proteome</keyword>
<dbReference type="OrthoDB" id="2448051at2759"/>
<organism evidence="1 2">
    <name type="scientific">Paraglomus brasilianum</name>
    <dbReference type="NCBI Taxonomy" id="144538"/>
    <lineage>
        <taxon>Eukaryota</taxon>
        <taxon>Fungi</taxon>
        <taxon>Fungi incertae sedis</taxon>
        <taxon>Mucoromycota</taxon>
        <taxon>Glomeromycotina</taxon>
        <taxon>Glomeromycetes</taxon>
        <taxon>Paraglomerales</taxon>
        <taxon>Paraglomeraceae</taxon>
        <taxon>Paraglomus</taxon>
    </lineage>
</organism>
<proteinExistence type="predicted"/>
<reference evidence="1" key="1">
    <citation type="submission" date="2021-06" db="EMBL/GenBank/DDBJ databases">
        <authorList>
            <person name="Kallberg Y."/>
            <person name="Tangrot J."/>
            <person name="Rosling A."/>
        </authorList>
    </citation>
    <scope>NUCLEOTIDE SEQUENCE</scope>
    <source>
        <strain evidence="1">BR232B</strain>
    </source>
</reference>
<protein>
    <submittedName>
        <fullName evidence="1">7122_t:CDS:1</fullName>
    </submittedName>
</protein>
<gene>
    <name evidence="1" type="ORF">PBRASI_LOCUS9998</name>
</gene>
<accession>A0A9N9DRC9</accession>
<comment type="caution">
    <text evidence="1">The sequence shown here is derived from an EMBL/GenBank/DDBJ whole genome shotgun (WGS) entry which is preliminary data.</text>
</comment>
<evidence type="ECO:0000313" key="1">
    <source>
        <dbReference type="EMBL" id="CAG8645353.1"/>
    </source>
</evidence>
<evidence type="ECO:0000313" key="2">
    <source>
        <dbReference type="Proteomes" id="UP000789739"/>
    </source>
</evidence>